<keyword evidence="12" id="KW-1185">Reference proteome</keyword>
<sequence>MPATSADSVLFPPLDRCLSGEQQLLSWQDAFAALRGSRAGSEGDTLCAFLSDDTNAAVLSKPFQPFQPPNAQSKSAFETKTAAINVTPSDNGQYNIEEIKEDTKWLSAEANIDENSALRIVLLEWQVRPSTQLLAGFTEEETLSVQDAAGGANLGSSTFLPKSTIIAATSGGMGQNFAAFHSKERRQLRILDTYLAERIHILKISDILARVGAATTQPDSSSNHTRPDASAQTWIKELGKRIFSSQKNGFIKNGTQALQSSFQNIEKGSGWFKDVPGGNEEAEEVWTQSQLSEAIIILQLIFTHVDSTPGLLPSDVVVDWFEAMDACRFCKDVQLPFQNLQPLASTLQLLIAMVCLAVVNVHGLLKFVEVEGVNITPTDGADGGAYVKNKFCVEKLTSIFLEFCGFGPTPASPALFAWAAFSLIVKGNSDAFAHERETQIAHGSPDVDLTIVEKLNETIRGININEDEEDDNATLLVKASVIGAKIYDLLPEMAVTLTSTFSDAIVRDNVAASSDHELDARLRLQLLWLIREGSFTVEYSPELIMSFLTVLSGSQTYWTLAEQSPKKIPDPVLETFVAEGGMGILDQAKFRYPYESVPLLQFAKTLCLRVETDDEGELVTAKWLQDKAQFTQVIPANFEGYVPTREDEVPSVQLKEDMSLFWNRKDTKRPLADEEASGNELIPLDEMQADEVHFIPLGTEGIALNPDSRPLVIAWMHKHSALRYLAAYLSTFVVGSETIDTASLKPISIATATEYIGLLAMLVAASGKAASARDADARKDAQWILEDASDGLGRNQDIISLVFDIFEQELERLRERPNNEGSLELLVNCLYFIHALVEVFPNRVWPFFTRSRLLDLEGIGGSLVEIVSGTEMVMGRYDFLLACAHLFKALLNDSIKNVVSRKQSQKALVRFSSLPASGGGSPDKITSKVLLSFTKTFTGVFESCPSWRFGAVDQKLELNRLTMEIFSDILRTVHGYDDEAISPSEKLSSVISPSAEYLLEAFCSDSTNDITTHAILNVFFTGTKPLSISTPVRIENLWRSQTDAAITFATTILQVGVLLERPTSYLEHQLFKAAPLLARLSIAHENFKPSTMNLFEVLVESAARGEKEPPSLLGHLGPETAKAFLSVISSMSGALKDTTVEVSIWRFLCSVVSSKQQWLSIYLLTGNTPRDSLKRKEDKVTGKPRGKPLLNSALDQLCDIKSLDPRRAVAMLEFISLAQNHWPWAVTKMHSHRNFLESIMDFIRTLQPVAASAPLAKVETQAINIHMASLVSDIGAMCLHYARQLGDMRPAQHVIAKLDFLQKHGVDPPAYNQSLHSNLKKNVESKFPSVKLSNFKRTILTRSEFGRDYFYDLNYASEVLGFSPMWTGLKKDNGFVDEFRRANVNLSLVEAQIMLLKSWKLLAIELSSIANKDHRLEGILAQVIQQCLKANQTSNGSQALFERLVHVRADFAFVLIQKLTAADCTSDHMKALFRLCWDTIRVSGVDFEIAFMGDNADYYRTLLRILLLTLQPHIKALQKEEPGIQKNMSKIGSELMEILEKVVATGLRSLANQVHEDQESCSPADFVLISALLSAILRVPGMQVMAGEITLLFSAANTVRHATALFTWADQLAVGPDADPVYGELSILFLLELSGILPMAEVLAVEGVLARLSTANLVNHYRRPRGMGPLDHPPRLFSIWTRGVLPLCLNLLDAVGAPVAAEVAAFLNQFPEQLARASAALNPRSSGAGNPPGAQQQQQGGLLVTKDVAAGAITLGAASEAHSLALLSVVLDRFRGSPDAPGGGSGGGGSSGAAAAAMVNPAGIAPLDWDRAGVKEDLEGWLQGGRRALRERLVPTNEREVEFVKQRGSGAAGGGAGGADNKLEERVVAELVGALECLGDGAAAVTGGTAATNAAAAAGAAAAGAAGAAGGAAAAGAGGA</sequence>
<reference evidence="11 12" key="1">
    <citation type="submission" date="2016-10" db="EMBL/GenBank/DDBJ databases">
        <title>Proteomics and genomics reveal pathogen-plant mechanisms compatible with a hemibiotrophic lifestyle of Diplodia corticola.</title>
        <authorList>
            <person name="Fernandes I."/>
            <person name="De Jonge R."/>
            <person name="Van De Peer Y."/>
            <person name="Devreese B."/>
            <person name="Alves A."/>
            <person name="Esteves A.C."/>
        </authorList>
    </citation>
    <scope>NUCLEOTIDE SEQUENCE [LARGE SCALE GENOMIC DNA]</scope>
    <source>
        <strain evidence="11 12">CBS 112549</strain>
    </source>
</reference>
<evidence type="ECO:0000313" key="12">
    <source>
        <dbReference type="Proteomes" id="UP000183809"/>
    </source>
</evidence>
<evidence type="ECO:0000313" key="11">
    <source>
        <dbReference type="EMBL" id="OJD34241.1"/>
    </source>
</evidence>
<dbReference type="Gene3D" id="1.25.10.70">
    <property type="match status" value="1"/>
</dbReference>
<evidence type="ECO:0000256" key="5">
    <source>
        <dbReference type="ARBA" id="ARBA00023010"/>
    </source>
</evidence>
<evidence type="ECO:0000259" key="9">
    <source>
        <dbReference type="Pfam" id="PF18378"/>
    </source>
</evidence>
<evidence type="ECO:0000256" key="3">
    <source>
        <dbReference type="ARBA" id="ARBA00022816"/>
    </source>
</evidence>
<dbReference type="GeneID" id="31013385"/>
<comment type="caution">
    <text evidence="11">The sequence shown here is derived from an EMBL/GenBank/DDBJ whole genome shotgun (WGS) entry which is preliminary data.</text>
</comment>
<evidence type="ECO:0000256" key="4">
    <source>
        <dbReference type="ARBA" id="ARBA00022927"/>
    </source>
</evidence>
<dbReference type="InterPro" id="IPR044840">
    <property type="entry name" value="Nup188"/>
</dbReference>
<evidence type="ECO:0000256" key="2">
    <source>
        <dbReference type="ARBA" id="ARBA00022448"/>
    </source>
</evidence>
<dbReference type="PANTHER" id="PTHR31431">
    <property type="entry name" value="NUCLEOPORIN NUP188 HOMOLOG"/>
    <property type="match status" value="1"/>
</dbReference>
<keyword evidence="3" id="KW-0509">mRNA transport</keyword>
<dbReference type="Pfam" id="PF21093">
    <property type="entry name" value="Nup188_N-subdom_III"/>
    <property type="match status" value="1"/>
</dbReference>
<keyword evidence="2" id="KW-0813">Transport</keyword>
<dbReference type="GO" id="GO:0006405">
    <property type="term" value="P:RNA export from nucleus"/>
    <property type="evidence" value="ECO:0007669"/>
    <property type="project" value="TreeGrafter"/>
</dbReference>
<comment type="subcellular location">
    <subcellularLocation>
        <location evidence="1">Nucleus</location>
        <location evidence="1">Nuclear pore complex</location>
    </subcellularLocation>
</comment>
<keyword evidence="4" id="KW-0653">Protein transport</keyword>
<proteinExistence type="predicted"/>
<dbReference type="InterPro" id="IPR048883">
    <property type="entry name" value="Nup188_N-subdom_III"/>
</dbReference>
<dbReference type="EMBL" id="MNUE01000024">
    <property type="protein sequence ID" value="OJD34241.1"/>
    <property type="molecule type" value="Genomic_DNA"/>
</dbReference>
<dbReference type="GO" id="GO:0044611">
    <property type="term" value="C:nuclear pore inner ring"/>
    <property type="evidence" value="ECO:0007669"/>
    <property type="project" value="TreeGrafter"/>
</dbReference>
<dbReference type="RefSeq" id="XP_020130501.1">
    <property type="nucleotide sequence ID" value="XM_020273125.1"/>
</dbReference>
<dbReference type="InterPro" id="IPR041634">
    <property type="entry name" value="Nup188_C"/>
</dbReference>
<evidence type="ECO:0000256" key="7">
    <source>
        <dbReference type="ARBA" id="ARBA00023242"/>
    </source>
</evidence>
<dbReference type="OrthoDB" id="102511at2759"/>
<feature type="domain" description="Nuclear pore protein Nup188 C-terminal" evidence="9">
    <location>
        <begin position="1472"/>
        <end position="1878"/>
    </location>
</feature>
<feature type="domain" description="Nucleoporin Nup188 N-terminal subdomain III" evidence="10">
    <location>
        <begin position="779"/>
        <end position="1167"/>
    </location>
</feature>
<gene>
    <name evidence="11" type="ORF">BKCO1_240003</name>
</gene>
<protein>
    <submittedName>
        <fullName evidence="11">Nucleoporin</fullName>
    </submittedName>
</protein>
<keyword evidence="6" id="KW-0906">Nuclear pore complex</keyword>
<dbReference type="PANTHER" id="PTHR31431:SF1">
    <property type="entry name" value="NUCLEOPORIN NUP188"/>
    <property type="match status" value="1"/>
</dbReference>
<evidence type="ECO:0000256" key="6">
    <source>
        <dbReference type="ARBA" id="ARBA00023132"/>
    </source>
</evidence>
<dbReference type="Proteomes" id="UP000183809">
    <property type="component" value="Unassembled WGS sequence"/>
</dbReference>
<dbReference type="Pfam" id="PF18378">
    <property type="entry name" value="Nup188_C"/>
    <property type="match status" value="1"/>
</dbReference>
<evidence type="ECO:0000256" key="8">
    <source>
        <dbReference type="SAM" id="MobiDB-lite"/>
    </source>
</evidence>
<evidence type="ECO:0000259" key="10">
    <source>
        <dbReference type="Pfam" id="PF21093"/>
    </source>
</evidence>
<organism evidence="11 12">
    <name type="scientific">Diplodia corticola</name>
    <dbReference type="NCBI Taxonomy" id="236234"/>
    <lineage>
        <taxon>Eukaryota</taxon>
        <taxon>Fungi</taxon>
        <taxon>Dikarya</taxon>
        <taxon>Ascomycota</taxon>
        <taxon>Pezizomycotina</taxon>
        <taxon>Dothideomycetes</taxon>
        <taxon>Dothideomycetes incertae sedis</taxon>
        <taxon>Botryosphaeriales</taxon>
        <taxon>Botryosphaeriaceae</taxon>
        <taxon>Diplodia</taxon>
    </lineage>
</organism>
<dbReference type="GO" id="GO:0051028">
    <property type="term" value="P:mRNA transport"/>
    <property type="evidence" value="ECO:0007669"/>
    <property type="project" value="UniProtKB-KW"/>
</dbReference>
<evidence type="ECO:0000256" key="1">
    <source>
        <dbReference type="ARBA" id="ARBA00004567"/>
    </source>
</evidence>
<keyword evidence="7" id="KW-0539">Nucleus</keyword>
<accession>A0A1J9R0V9</accession>
<dbReference type="GO" id="GO:0017056">
    <property type="term" value="F:structural constituent of nuclear pore"/>
    <property type="evidence" value="ECO:0007669"/>
    <property type="project" value="InterPro"/>
</dbReference>
<dbReference type="STRING" id="236234.A0A1J9R0V9"/>
<feature type="compositionally biased region" description="Low complexity" evidence="8">
    <location>
        <begin position="1727"/>
        <end position="1741"/>
    </location>
</feature>
<feature type="region of interest" description="Disordered" evidence="8">
    <location>
        <begin position="1722"/>
        <end position="1741"/>
    </location>
</feature>
<dbReference type="GO" id="GO:0006606">
    <property type="term" value="P:protein import into nucleus"/>
    <property type="evidence" value="ECO:0007669"/>
    <property type="project" value="TreeGrafter"/>
</dbReference>
<name>A0A1J9R0V9_9PEZI</name>
<keyword evidence="5" id="KW-0811">Translocation</keyword>